<accession>A0ABW0WUZ9</accession>
<dbReference type="SUPFAM" id="SSF54001">
    <property type="entry name" value="Cysteine proteinases"/>
    <property type="match status" value="1"/>
</dbReference>
<dbReference type="InterPro" id="IPR038765">
    <property type="entry name" value="Papain-like_cys_pep_sf"/>
</dbReference>
<dbReference type="InterPro" id="IPR000064">
    <property type="entry name" value="NLP_P60_dom"/>
</dbReference>
<evidence type="ECO:0000256" key="6">
    <source>
        <dbReference type="SAM" id="SignalP"/>
    </source>
</evidence>
<dbReference type="PANTHER" id="PTHR47359:SF3">
    <property type="entry name" value="NLP_P60 DOMAIN-CONTAINING PROTEIN-RELATED"/>
    <property type="match status" value="1"/>
</dbReference>
<evidence type="ECO:0000256" key="5">
    <source>
        <dbReference type="SAM" id="MobiDB-lite"/>
    </source>
</evidence>
<dbReference type="Proteomes" id="UP001595975">
    <property type="component" value="Unassembled WGS sequence"/>
</dbReference>
<evidence type="ECO:0000256" key="1">
    <source>
        <dbReference type="ARBA" id="ARBA00007074"/>
    </source>
</evidence>
<feature type="compositionally biased region" description="Low complexity" evidence="5">
    <location>
        <begin position="132"/>
        <end position="143"/>
    </location>
</feature>
<evidence type="ECO:0000259" key="7">
    <source>
        <dbReference type="PROSITE" id="PS51935"/>
    </source>
</evidence>
<protein>
    <submittedName>
        <fullName evidence="8">NlpC/P60 family protein</fullName>
    </submittedName>
</protein>
<dbReference type="Gene3D" id="6.10.250.3150">
    <property type="match status" value="1"/>
</dbReference>
<dbReference type="EMBL" id="JBHSOF010000002">
    <property type="protein sequence ID" value="MFC5662098.1"/>
    <property type="molecule type" value="Genomic_DNA"/>
</dbReference>
<dbReference type="RefSeq" id="WP_380223680.1">
    <property type="nucleotide sequence ID" value="NZ_JBHSOF010000002.1"/>
</dbReference>
<keyword evidence="4" id="KW-0788">Thiol protease</keyword>
<keyword evidence="6" id="KW-0732">Signal</keyword>
<name>A0ABW0WUZ9_9ACTN</name>
<evidence type="ECO:0000256" key="4">
    <source>
        <dbReference type="ARBA" id="ARBA00022807"/>
    </source>
</evidence>
<dbReference type="PROSITE" id="PS51935">
    <property type="entry name" value="NLPC_P60"/>
    <property type="match status" value="1"/>
</dbReference>
<reference evidence="9" key="1">
    <citation type="journal article" date="2019" name="Int. J. Syst. Evol. Microbiol.">
        <title>The Global Catalogue of Microorganisms (GCM) 10K type strain sequencing project: providing services to taxonomists for standard genome sequencing and annotation.</title>
        <authorList>
            <consortium name="The Broad Institute Genomics Platform"/>
            <consortium name="The Broad Institute Genome Sequencing Center for Infectious Disease"/>
            <person name="Wu L."/>
            <person name="Ma J."/>
        </authorList>
    </citation>
    <scope>NUCLEOTIDE SEQUENCE [LARGE SCALE GENOMIC DNA]</scope>
    <source>
        <strain evidence="9">CGMCC 4.1437</strain>
    </source>
</reference>
<dbReference type="InterPro" id="IPR051794">
    <property type="entry name" value="PG_Endopeptidase_C40"/>
</dbReference>
<keyword evidence="9" id="KW-1185">Reference proteome</keyword>
<feature type="chain" id="PRO_5045535536" evidence="6">
    <location>
        <begin position="37"/>
        <end position="347"/>
    </location>
</feature>
<evidence type="ECO:0000256" key="2">
    <source>
        <dbReference type="ARBA" id="ARBA00022670"/>
    </source>
</evidence>
<comment type="similarity">
    <text evidence="1">Belongs to the peptidase C40 family.</text>
</comment>
<keyword evidence="3" id="KW-0378">Hydrolase</keyword>
<proteinExistence type="inferred from homology"/>
<feature type="compositionally biased region" description="Basic and acidic residues" evidence="5">
    <location>
        <begin position="215"/>
        <end position="224"/>
    </location>
</feature>
<organism evidence="8 9">
    <name type="scientific">Kitasatospora misakiensis</name>
    <dbReference type="NCBI Taxonomy" id="67330"/>
    <lineage>
        <taxon>Bacteria</taxon>
        <taxon>Bacillati</taxon>
        <taxon>Actinomycetota</taxon>
        <taxon>Actinomycetes</taxon>
        <taxon>Kitasatosporales</taxon>
        <taxon>Streptomycetaceae</taxon>
        <taxon>Kitasatospora</taxon>
    </lineage>
</organism>
<evidence type="ECO:0000313" key="8">
    <source>
        <dbReference type="EMBL" id="MFC5662098.1"/>
    </source>
</evidence>
<feature type="signal peptide" evidence="6">
    <location>
        <begin position="1"/>
        <end position="36"/>
    </location>
</feature>
<dbReference type="PANTHER" id="PTHR47359">
    <property type="entry name" value="PEPTIDOGLYCAN DL-ENDOPEPTIDASE CWLO"/>
    <property type="match status" value="1"/>
</dbReference>
<dbReference type="Gene3D" id="3.90.1720.10">
    <property type="entry name" value="endopeptidase domain like (from Nostoc punctiforme)"/>
    <property type="match status" value="1"/>
</dbReference>
<keyword evidence="2" id="KW-0645">Protease</keyword>
<feature type="domain" description="NlpC/P60" evidence="7">
    <location>
        <begin position="232"/>
        <end position="347"/>
    </location>
</feature>
<feature type="compositionally biased region" description="Basic and acidic residues" evidence="5">
    <location>
        <begin position="66"/>
        <end position="79"/>
    </location>
</feature>
<feature type="region of interest" description="Disordered" evidence="5">
    <location>
        <begin position="206"/>
        <end position="230"/>
    </location>
</feature>
<comment type="caution">
    <text evidence="8">The sequence shown here is derived from an EMBL/GenBank/DDBJ whole genome shotgun (WGS) entry which is preliminary data.</text>
</comment>
<evidence type="ECO:0000256" key="3">
    <source>
        <dbReference type="ARBA" id="ARBA00022801"/>
    </source>
</evidence>
<gene>
    <name evidence="8" type="ORF">ACFP3U_03775</name>
</gene>
<dbReference type="Pfam" id="PF00877">
    <property type="entry name" value="NLPC_P60"/>
    <property type="match status" value="1"/>
</dbReference>
<feature type="region of interest" description="Disordered" evidence="5">
    <location>
        <begin position="57"/>
        <end position="94"/>
    </location>
</feature>
<evidence type="ECO:0000313" key="9">
    <source>
        <dbReference type="Proteomes" id="UP001595975"/>
    </source>
</evidence>
<sequence length="347" mass="36737">MASHRRPKQPSRARVSVLTAAAATAVALSAQVAAHAAPSPSPKKDDVKAQIDQLNEEAEQATEKYNGAKERADQLRKQADQLQDQVARGQEQMTQLQSGLAEVAGEQYRTGGIDPSVQLMLSSDPSGYLDKASSVQQASSSQAEALKGLQDQQRRLDQQKSEAAAVLASLDSTTKDLNQSKAEVNKKLKEAQDLLNSLSAADRAAVKAAQQQADRASRGSERTDLGSLPQASGMAGAAVANAMSKQGSPYVWGATGPTTFDCSGLMVWSYGKAGVSLPRTSQAQGNYGTRVPSLAEAQPGDLIIYRADRSHVGMYIGNGMVVHAPHTGDVVKVMKADAMPINTIRRV</sequence>
<feature type="region of interest" description="Disordered" evidence="5">
    <location>
        <begin position="115"/>
        <end position="160"/>
    </location>
</feature>